<gene>
    <name evidence="1" type="ORF">RSSM_02648</name>
</gene>
<sequence length="42" mass="4938">MRRCIVNHGRDGIGLDEENGLSVTRSKRIWWLLKMQTIVSMH</sequence>
<comment type="caution">
    <text evidence="1">The sequence shown here is derived from an EMBL/GenBank/DDBJ whole genome shotgun (WGS) entry which is preliminary data.</text>
</comment>
<organism evidence="1 2">
    <name type="scientific">Rhodopirellula sallentina SM41</name>
    <dbReference type="NCBI Taxonomy" id="1263870"/>
    <lineage>
        <taxon>Bacteria</taxon>
        <taxon>Pseudomonadati</taxon>
        <taxon>Planctomycetota</taxon>
        <taxon>Planctomycetia</taxon>
        <taxon>Pirellulales</taxon>
        <taxon>Pirellulaceae</taxon>
        <taxon>Rhodopirellula</taxon>
    </lineage>
</organism>
<dbReference type="EMBL" id="ANOH01000187">
    <property type="protein sequence ID" value="EMI55908.1"/>
    <property type="molecule type" value="Genomic_DNA"/>
</dbReference>
<proteinExistence type="predicted"/>
<reference evidence="1 2" key="1">
    <citation type="journal article" date="2013" name="Mar. Genomics">
        <title>Expression of sulfatases in Rhodopirellula baltica and the diversity of sulfatases in the genus Rhodopirellula.</title>
        <authorList>
            <person name="Wegner C.E."/>
            <person name="Richter-Heitmann T."/>
            <person name="Klindworth A."/>
            <person name="Klockow C."/>
            <person name="Richter M."/>
            <person name="Achstetter T."/>
            <person name="Glockner F.O."/>
            <person name="Harder J."/>
        </authorList>
    </citation>
    <scope>NUCLEOTIDE SEQUENCE [LARGE SCALE GENOMIC DNA]</scope>
    <source>
        <strain evidence="1 2">SM41</strain>
    </source>
</reference>
<protein>
    <submittedName>
        <fullName evidence="1">Uncharacterized protein</fullName>
    </submittedName>
</protein>
<name>M5UIP9_9BACT</name>
<evidence type="ECO:0000313" key="2">
    <source>
        <dbReference type="Proteomes" id="UP000011885"/>
    </source>
</evidence>
<dbReference type="AlphaFoldDB" id="M5UIP9"/>
<keyword evidence="2" id="KW-1185">Reference proteome</keyword>
<evidence type="ECO:0000313" key="1">
    <source>
        <dbReference type="EMBL" id="EMI55908.1"/>
    </source>
</evidence>
<accession>M5UIP9</accession>
<dbReference type="Proteomes" id="UP000011885">
    <property type="component" value="Unassembled WGS sequence"/>
</dbReference>